<dbReference type="OrthoDB" id="775356at2759"/>
<dbReference type="SUPFAM" id="SSF47576">
    <property type="entry name" value="Calponin-homology domain, CH-domain"/>
    <property type="match status" value="1"/>
</dbReference>
<dbReference type="Gene3D" id="1.25.10.10">
    <property type="entry name" value="Leucine-rich Repeat Variant"/>
    <property type="match status" value="1"/>
</dbReference>
<dbReference type="PROSITE" id="PS50077">
    <property type="entry name" value="HEAT_REPEAT"/>
    <property type="match status" value="11"/>
</dbReference>
<dbReference type="CDD" id="cd21206">
    <property type="entry name" value="CH_IQGAP"/>
    <property type="match status" value="1"/>
</dbReference>
<dbReference type="Pfam" id="PF22646">
    <property type="entry name" value="PPP2R1A-like_HEAT"/>
    <property type="match status" value="1"/>
</dbReference>
<evidence type="ECO:0000256" key="2">
    <source>
        <dbReference type="ARBA" id="ARBA00038332"/>
    </source>
</evidence>
<dbReference type="InterPro" id="IPR036872">
    <property type="entry name" value="CH_dom_sf"/>
</dbReference>
<dbReference type="PROSITE" id="PS50096">
    <property type="entry name" value="IQ"/>
    <property type="match status" value="1"/>
</dbReference>
<feature type="repeat" description="HEAT" evidence="3">
    <location>
        <begin position="263"/>
        <end position="301"/>
    </location>
</feature>
<feature type="repeat" description="HEAT" evidence="3">
    <location>
        <begin position="497"/>
        <end position="535"/>
    </location>
</feature>
<feature type="domain" description="Ras-GAP" evidence="5">
    <location>
        <begin position="1153"/>
        <end position="1381"/>
    </location>
</feature>
<dbReference type="PANTHER" id="PTHR14149">
    <property type="entry name" value="RAS GTPASE-ACTIVATING PROTEIN WITH IQ MOTIF"/>
    <property type="match status" value="1"/>
</dbReference>
<dbReference type="SUPFAM" id="SSF143885">
    <property type="entry name" value="RGC domain-like"/>
    <property type="match status" value="1"/>
</dbReference>
<dbReference type="InterPro" id="IPR023152">
    <property type="entry name" value="RasGAP_CS"/>
</dbReference>
<organism evidence="7 8">
    <name type="scientific">Rhizopus oryzae</name>
    <name type="common">Mucormycosis agent</name>
    <name type="synonym">Rhizopus arrhizus var. delemar</name>
    <dbReference type="NCBI Taxonomy" id="64495"/>
    <lineage>
        <taxon>Eukaryota</taxon>
        <taxon>Fungi</taxon>
        <taxon>Fungi incertae sedis</taxon>
        <taxon>Mucoromycota</taxon>
        <taxon>Mucoromycotina</taxon>
        <taxon>Mucoromycetes</taxon>
        <taxon>Mucorales</taxon>
        <taxon>Mucorineae</taxon>
        <taxon>Rhizopodaceae</taxon>
        <taxon>Rhizopus</taxon>
    </lineage>
</organism>
<keyword evidence="1" id="KW-0677">Repeat</keyword>
<evidence type="ECO:0000256" key="1">
    <source>
        <dbReference type="ARBA" id="ARBA00022737"/>
    </source>
</evidence>
<dbReference type="InterPro" id="IPR001715">
    <property type="entry name" value="CH_dom"/>
</dbReference>
<dbReference type="Gene3D" id="1.10.418.10">
    <property type="entry name" value="Calponin-like domain"/>
    <property type="match status" value="1"/>
</dbReference>
<accession>A0A9P6X606</accession>
<sequence>MTTKSSSDMDIDSNVPTTEFMDEDPPNDINAIATLIDDLKNEDVTFRLNSIKKLDVIANAFGVERTRNELVPFLQDSLDDEDEVLLALAEKLQSLVDAVGGREYAYYLLPLLENIAAVEEATVRDEAVSSLCSIATILSQPHLGQYFLPLIRRLSNGEWFTSRTSATGLFAIVYEKSDISLQNELKGLFATLAEDDSPMVRRAASKALVKFVSQMSDEDVFSTAILLFQKLSQDDQDSVRLLTVEVLVALAKRLDEEKRRELLLPAFTALSNDKAWRVRYMVASKYVELAEAFGQNIIQGNFTEAFVNMLKDTEGEVRTAAASQIPGYAKLVDGAVILSDLLPCVKLLVTDESQHARAALAKDISGLAPIIGQDATMQYLLPLFLQQLTDEFPDVRLNVISNLETINKAIGIERVSQALLPAIVELSEDKQWRIRLAIIEYIPLLAKQFGPRFFEEKLLELCMSWLRDLVFSIREAATTNLMKLTEVFGAEWAKNAVIPEVMKMTTDENYLHRMTTIFALTIMAKALTPMMVKDSILPTIIDMSKDPIPNIRFNVAKSLEALIPLLKKDPNTAELISSSVKPTLEKLCTDQDVDVKFFATRALENNGKLSSMAGKNGLLNLHIPTITEDAEDVIGMQGRIRLQKDDKTNTSQWMDKQRTNLLAYEYLCHIGEAKEWIEDCLQDEIDPIIKLEETMRNGVVLARLANWFAPGTARKIFQDSKLQFRHSDNINYFFEALKLIKLPQIFWFELTDLYEKKNIPKVIYCIHALSHLLARRNMAPNIKNLLGQLQFTSEELSATQRHLDMSGVPMPNFLNVGHSLRRELNENNEDEDYRHLQIDSIPFILKTPELIIEEEEDSDLESSTELNEEEVNRQYWSNEENIRKIIKCQGIVRTWLAKKEAERKQKLYESPEFNTWITGLQLRIKSVCAQKKLIIRYETLTSLDSKFTVHLQAQCRGYMRRVEYRQRLDYYRAHIDQIVKVQNFIKNKLMGNAYRRLTTDLYPSLDTVKSFIHLLDDSDLDFDRELELESLLQEVIEYIRENNMLESHVTALDIQIALFLKNAITIEEVLKHTGSFKKKKKRETERMMMNASANNQTSPFSLSGVDKESRQRLELFQQLVYVLQTEPEYVARLLSLTNRQDLGQHSSHKLIESTVLSLFGYATNAREEYLLINLCKQCISEEIQYVESPQEFMRGNYTFMKLVVQTNRGAKERQFFRELFGNLIKDVVNNDFLDLELDLVNIYHKSINDEESRTGMPSTRPHAVTAHDLQSDADAIDIFVRHLRSLREITEGFFNKITSTIESVPYGIRMVARELKWALEEKFQEEPSESIVKILGNFIYYRYLNPAIVAPEQYDVIDGIVSPIQRKNLAEISKMLQRIASGSTFPEQDKLLYTLNEYLLHASKRFADWVITLTNVEDPEIHFNMNSLTDQISTIKPVVYLSPLELFHLHYTIQNNMDSIEPDGCSILSEIVNDIGESAYHPDVDLPETAVCLSLSSPYEDLPMDLEAQLEQLLIDAKRLVIYVIKVQSGPNLAHIFEQPITVDHEKAWDQFKYKEFLEVEDENSAAAKRRYLRLGQTDQPIDLRSLSFFQLKTLTSRLVTNLTLTKKLSDQNDYQEIITLIARDITGKNTRRVQRDQEIARTKQTLSHLKEKREYLLDQGNQYEGYLNSCMHAMANKRGKKQKFVFPFTRQYFHIRGLQKLGLVPKFGSYKYTAKQLYDRNVLLEVMDIPKKHYDRISIILSMDQAGIITIEASYARWPMSSVQVDMRYEELLQTQFEGAQTMVVLEGMAKVNVNLLIYLVNKK</sequence>
<comment type="caution">
    <text evidence="7">The sequence shown here is derived from an EMBL/GenBank/DDBJ whole genome shotgun (WGS) entry which is preliminary data.</text>
</comment>
<dbReference type="SMART" id="SM00323">
    <property type="entry name" value="RasGAP"/>
    <property type="match status" value="1"/>
</dbReference>
<evidence type="ECO:0000259" key="5">
    <source>
        <dbReference type="PROSITE" id="PS50018"/>
    </source>
</evidence>
<dbReference type="InterPro" id="IPR021133">
    <property type="entry name" value="HEAT_type_2"/>
</dbReference>
<dbReference type="GO" id="GO:0051015">
    <property type="term" value="F:actin filament binding"/>
    <property type="evidence" value="ECO:0007669"/>
    <property type="project" value="TreeGrafter"/>
</dbReference>
<dbReference type="InterPro" id="IPR008936">
    <property type="entry name" value="Rho_GTPase_activation_prot"/>
</dbReference>
<dbReference type="FunFam" id="1.25.10.10:FF:000062">
    <property type="entry name" value="Serine/threonine-protein phosphatase 2A regulatory subunit A alpha isoform"/>
    <property type="match status" value="1"/>
</dbReference>
<evidence type="ECO:0000256" key="3">
    <source>
        <dbReference type="PROSITE-ProRule" id="PRU00103"/>
    </source>
</evidence>
<dbReference type="SMART" id="SM00033">
    <property type="entry name" value="CH"/>
    <property type="match status" value="1"/>
</dbReference>
<dbReference type="InterPro" id="IPR011989">
    <property type="entry name" value="ARM-like"/>
</dbReference>
<dbReference type="PANTHER" id="PTHR14149:SF14">
    <property type="entry name" value="CALPONIN-HOMOLOGY (CH) DOMAIN-CONTAINING PROTEIN"/>
    <property type="match status" value="1"/>
</dbReference>
<dbReference type="Pfam" id="PF03836">
    <property type="entry name" value="RasGAP_C"/>
    <property type="match status" value="1"/>
</dbReference>
<dbReference type="InterPro" id="IPR054573">
    <property type="entry name" value="PP2A/SF3B1-like_HEAT"/>
</dbReference>
<keyword evidence="8" id="KW-1185">Reference proteome</keyword>
<evidence type="ECO:0000259" key="6">
    <source>
        <dbReference type="PROSITE" id="PS50021"/>
    </source>
</evidence>
<evidence type="ECO:0000313" key="7">
    <source>
        <dbReference type="EMBL" id="KAG1305706.1"/>
    </source>
</evidence>
<dbReference type="GO" id="GO:0005634">
    <property type="term" value="C:nucleus"/>
    <property type="evidence" value="ECO:0007669"/>
    <property type="project" value="UniProtKB-ARBA"/>
</dbReference>
<protein>
    <recommendedName>
        <fullName evidence="9">Ras GTPase-activating-like protein IQGAP1</fullName>
    </recommendedName>
</protein>
<dbReference type="InterPro" id="IPR001936">
    <property type="entry name" value="RasGAP_dom"/>
</dbReference>
<dbReference type="SUPFAM" id="SSF48371">
    <property type="entry name" value="ARM repeat"/>
    <property type="match status" value="1"/>
</dbReference>
<dbReference type="GO" id="GO:1903479">
    <property type="term" value="P:mitotic actomyosin contractile ring assembly actin filament organization"/>
    <property type="evidence" value="ECO:0007669"/>
    <property type="project" value="TreeGrafter"/>
</dbReference>
<dbReference type="PROSITE" id="PS50021">
    <property type="entry name" value="CH"/>
    <property type="match status" value="1"/>
</dbReference>
<feature type="repeat" description="HEAT" evidence="3">
    <location>
        <begin position="536"/>
        <end position="574"/>
    </location>
</feature>
<dbReference type="GO" id="GO:0110085">
    <property type="term" value="C:mitotic actomyosin contractile ring"/>
    <property type="evidence" value="ECO:0007669"/>
    <property type="project" value="TreeGrafter"/>
</dbReference>
<feature type="repeat" description="HEAT" evidence="3">
    <location>
        <begin position="341"/>
        <end position="379"/>
    </location>
</feature>
<dbReference type="Pfam" id="PF00616">
    <property type="entry name" value="RasGAP"/>
    <property type="match status" value="1"/>
</dbReference>
<dbReference type="GO" id="GO:0000159">
    <property type="term" value="C:protein phosphatase type 2A complex"/>
    <property type="evidence" value="ECO:0007669"/>
    <property type="project" value="UniProtKB-ARBA"/>
</dbReference>
<dbReference type="Pfam" id="PF00307">
    <property type="entry name" value="CH"/>
    <property type="match status" value="1"/>
</dbReference>
<name>A0A9P6X606_RHIOR</name>
<dbReference type="InterPro" id="IPR000593">
    <property type="entry name" value="RasGAP_C"/>
</dbReference>
<feature type="repeat" description="HEAT" evidence="3">
    <location>
        <begin position="108"/>
        <end position="146"/>
    </location>
</feature>
<dbReference type="PROSITE" id="PS50018">
    <property type="entry name" value="RAS_GTPASE_ACTIV_2"/>
    <property type="match status" value="1"/>
</dbReference>
<feature type="region of interest" description="Disordered" evidence="4">
    <location>
        <begin position="1"/>
        <end position="26"/>
    </location>
</feature>
<evidence type="ECO:0008006" key="9">
    <source>
        <dbReference type="Google" id="ProtNLM"/>
    </source>
</evidence>
<dbReference type="InterPro" id="IPR016024">
    <property type="entry name" value="ARM-type_fold"/>
</dbReference>
<proteinExistence type="inferred from homology"/>
<feature type="repeat" description="HEAT" evidence="3">
    <location>
        <begin position="70"/>
        <end position="107"/>
    </location>
</feature>
<dbReference type="GO" id="GO:0005096">
    <property type="term" value="F:GTPase activator activity"/>
    <property type="evidence" value="ECO:0007669"/>
    <property type="project" value="TreeGrafter"/>
</dbReference>
<reference evidence="7" key="1">
    <citation type="journal article" date="2020" name="Microb. Genom.">
        <title>Genetic diversity of clinical and environmental Mucorales isolates obtained from an investigation of mucormycosis cases among solid organ transplant recipients.</title>
        <authorList>
            <person name="Nguyen M.H."/>
            <person name="Kaul D."/>
            <person name="Muto C."/>
            <person name="Cheng S.J."/>
            <person name="Richter R.A."/>
            <person name="Bruno V.M."/>
            <person name="Liu G."/>
            <person name="Beyhan S."/>
            <person name="Sundermann A.J."/>
            <person name="Mounaud S."/>
            <person name="Pasculle A.W."/>
            <person name="Nierman W.C."/>
            <person name="Driscoll E."/>
            <person name="Cumbie R."/>
            <person name="Clancy C.J."/>
            <person name="Dupont C.L."/>
        </authorList>
    </citation>
    <scope>NUCLEOTIDE SEQUENCE</scope>
    <source>
        <strain evidence="7">GL11</strain>
    </source>
</reference>
<dbReference type="SUPFAM" id="SSF48350">
    <property type="entry name" value="GTPase activation domain, GAP"/>
    <property type="match status" value="1"/>
</dbReference>
<gene>
    <name evidence="7" type="ORF">G6F64_008167</name>
</gene>
<dbReference type="GO" id="GO:0005516">
    <property type="term" value="F:calmodulin binding"/>
    <property type="evidence" value="ECO:0007669"/>
    <property type="project" value="TreeGrafter"/>
</dbReference>
<feature type="repeat" description="HEAT" evidence="3">
    <location>
        <begin position="380"/>
        <end position="417"/>
    </location>
</feature>
<evidence type="ECO:0000313" key="8">
    <source>
        <dbReference type="Proteomes" id="UP000716291"/>
    </source>
</evidence>
<feature type="repeat" description="HEAT" evidence="3">
    <location>
        <begin position="185"/>
        <end position="223"/>
    </location>
</feature>
<dbReference type="PROSITE" id="PS00509">
    <property type="entry name" value="RAS_GTPASE_ACTIV_1"/>
    <property type="match status" value="1"/>
</dbReference>
<dbReference type="EMBL" id="JAANQT010001301">
    <property type="protein sequence ID" value="KAG1305706.1"/>
    <property type="molecule type" value="Genomic_DNA"/>
</dbReference>
<dbReference type="Proteomes" id="UP000716291">
    <property type="component" value="Unassembled WGS sequence"/>
</dbReference>
<feature type="repeat" description="HEAT" evidence="3">
    <location>
        <begin position="302"/>
        <end position="340"/>
    </location>
</feature>
<dbReference type="Gene3D" id="1.10.506.10">
    <property type="entry name" value="GTPase Activation - p120gap, domain 1"/>
    <property type="match status" value="1"/>
</dbReference>
<feature type="domain" description="Calponin-homology (CH)" evidence="6">
    <location>
        <begin position="667"/>
        <end position="773"/>
    </location>
</feature>
<evidence type="ECO:0000256" key="4">
    <source>
        <dbReference type="SAM" id="MobiDB-lite"/>
    </source>
</evidence>
<comment type="similarity">
    <text evidence="2">Belongs to the phosphatase 2A regulatory subunit A family.</text>
</comment>
<feature type="repeat" description="HEAT" evidence="3">
    <location>
        <begin position="419"/>
        <end position="457"/>
    </location>
</feature>
<feature type="repeat" description="HEAT" evidence="3">
    <location>
        <begin position="224"/>
        <end position="262"/>
    </location>
</feature>